<dbReference type="eggNOG" id="COG3637">
    <property type="taxonomic scope" value="Bacteria"/>
</dbReference>
<protein>
    <submittedName>
        <fullName evidence="4">Heat resistant agglutinin 1, putative</fullName>
    </submittedName>
</protein>
<dbReference type="AlphaFoldDB" id="B6IRT5"/>
<accession>B6IRT5</accession>
<feature type="domain" description="Outer membrane protein beta-barrel" evidence="3">
    <location>
        <begin position="8"/>
        <end position="217"/>
    </location>
</feature>
<dbReference type="HOGENOM" id="CLU_057473_0_0_5"/>
<proteinExistence type="predicted"/>
<reference evidence="4 5" key="1">
    <citation type="journal article" date="2010" name="BMC Genomics">
        <title>Metabolic flexibility revealed in the genome of the cyst-forming alpha-1 proteobacterium Rhodospirillum centenum.</title>
        <authorList>
            <person name="Lu Y.K."/>
            <person name="Marden J."/>
            <person name="Han M."/>
            <person name="Swingley W.D."/>
            <person name="Mastrian S.D."/>
            <person name="Chowdhury S.R."/>
            <person name="Hao J."/>
            <person name="Helmy T."/>
            <person name="Kim S."/>
            <person name="Kurdoglu A.A."/>
            <person name="Matthies H.J."/>
            <person name="Rollo D."/>
            <person name="Stothard P."/>
            <person name="Blankenship R.E."/>
            <person name="Bauer C.E."/>
            <person name="Touchman J.W."/>
        </authorList>
    </citation>
    <scope>NUCLEOTIDE SEQUENCE [LARGE SCALE GENOMIC DNA]</scope>
    <source>
        <strain evidence="5">ATCC 51521 / SW</strain>
    </source>
</reference>
<evidence type="ECO:0000256" key="1">
    <source>
        <dbReference type="ARBA" id="ARBA00022729"/>
    </source>
</evidence>
<name>B6IRT5_RHOCS</name>
<dbReference type="Gene3D" id="2.40.160.20">
    <property type="match status" value="1"/>
</dbReference>
<dbReference type="STRING" id="414684.RC1_0740"/>
<evidence type="ECO:0000313" key="4">
    <source>
        <dbReference type="EMBL" id="ACI98171.1"/>
    </source>
</evidence>
<sequence length="217" mass="23721">MKHRLAGATALVLLVATVPALAQGTRSGDSGPYIRGSLGYSWSSEDEIDYSPLWGIGAGYRINPNLRVDLTADWRDRYIVEGGRGFAAGGLPINSEVDNRTLMVNAYYDFGAFDLMGNRQQVRPYLGAGIGLSTTKVDDVDVIIADQNRLERFFGSDDDQFSWQLMAGAQVETGNGLFFDLGYRYVDLGKVQLTSTTGALDEDLSAHELVATLGYRF</sequence>
<evidence type="ECO:0000256" key="2">
    <source>
        <dbReference type="SAM" id="SignalP"/>
    </source>
</evidence>
<dbReference type="InterPro" id="IPR011250">
    <property type="entry name" value="OMP/PagP_B-barrel"/>
</dbReference>
<keyword evidence="5" id="KW-1185">Reference proteome</keyword>
<dbReference type="Proteomes" id="UP000001591">
    <property type="component" value="Chromosome"/>
</dbReference>
<feature type="chain" id="PRO_5002846737" evidence="2">
    <location>
        <begin position="23"/>
        <end position="217"/>
    </location>
</feature>
<dbReference type="EMBL" id="CP000613">
    <property type="protein sequence ID" value="ACI98171.1"/>
    <property type="molecule type" value="Genomic_DNA"/>
</dbReference>
<evidence type="ECO:0000259" key="3">
    <source>
        <dbReference type="Pfam" id="PF13505"/>
    </source>
</evidence>
<dbReference type="KEGG" id="rce:RC1_0740"/>
<keyword evidence="1 2" id="KW-0732">Signal</keyword>
<feature type="signal peptide" evidence="2">
    <location>
        <begin position="1"/>
        <end position="22"/>
    </location>
</feature>
<organism evidence="4 5">
    <name type="scientific">Rhodospirillum centenum (strain ATCC 51521 / SW)</name>
    <dbReference type="NCBI Taxonomy" id="414684"/>
    <lineage>
        <taxon>Bacteria</taxon>
        <taxon>Pseudomonadati</taxon>
        <taxon>Pseudomonadota</taxon>
        <taxon>Alphaproteobacteria</taxon>
        <taxon>Rhodospirillales</taxon>
        <taxon>Rhodospirillaceae</taxon>
        <taxon>Rhodospirillum</taxon>
    </lineage>
</organism>
<gene>
    <name evidence="4" type="ordered locus">RC1_0740</name>
</gene>
<dbReference type="InterPro" id="IPR027385">
    <property type="entry name" value="Beta-barrel_OMP"/>
</dbReference>
<dbReference type="SUPFAM" id="SSF56925">
    <property type="entry name" value="OMPA-like"/>
    <property type="match status" value="1"/>
</dbReference>
<dbReference type="RefSeq" id="WP_012565962.1">
    <property type="nucleotide sequence ID" value="NC_011420.2"/>
</dbReference>
<dbReference type="Pfam" id="PF13505">
    <property type="entry name" value="OMP_b-brl"/>
    <property type="match status" value="1"/>
</dbReference>
<dbReference type="OrthoDB" id="5643626at2"/>
<evidence type="ECO:0000313" key="5">
    <source>
        <dbReference type="Proteomes" id="UP000001591"/>
    </source>
</evidence>